<comment type="caution">
    <text evidence="11">The sequence shown here is derived from an EMBL/GenBank/DDBJ whole genome shotgun (WGS) entry which is preliminary data.</text>
</comment>
<dbReference type="SUPFAM" id="SSF53335">
    <property type="entry name" value="S-adenosyl-L-methionine-dependent methyltransferases"/>
    <property type="match status" value="1"/>
</dbReference>
<feature type="region of interest" description="Disordered" evidence="10">
    <location>
        <begin position="17"/>
        <end position="72"/>
    </location>
</feature>
<comment type="subcellular location">
    <subcellularLocation>
        <location evidence="1 9">Mitochondrion</location>
    </subcellularLocation>
</comment>
<evidence type="ECO:0000256" key="5">
    <source>
        <dbReference type="ARBA" id="ARBA00022946"/>
    </source>
</evidence>
<evidence type="ECO:0000256" key="7">
    <source>
        <dbReference type="ARBA" id="ARBA00048612"/>
    </source>
</evidence>
<evidence type="ECO:0000256" key="10">
    <source>
        <dbReference type="SAM" id="MobiDB-lite"/>
    </source>
</evidence>
<dbReference type="GO" id="GO:0032981">
    <property type="term" value="P:mitochondrial respiratory chain complex I assembly"/>
    <property type="evidence" value="ECO:0007669"/>
    <property type="project" value="TreeGrafter"/>
</dbReference>
<evidence type="ECO:0000256" key="2">
    <source>
        <dbReference type="ARBA" id="ARBA00005891"/>
    </source>
</evidence>
<dbReference type="PANTHER" id="PTHR12049:SF7">
    <property type="entry name" value="PROTEIN ARGININE METHYLTRANSFERASE NDUFAF7, MITOCHONDRIAL"/>
    <property type="match status" value="1"/>
</dbReference>
<dbReference type="PANTHER" id="PTHR12049">
    <property type="entry name" value="PROTEIN ARGININE METHYLTRANSFERASE NDUFAF7, MITOCHONDRIAL"/>
    <property type="match status" value="1"/>
</dbReference>
<dbReference type="GO" id="GO:0035243">
    <property type="term" value="F:protein-arginine omega-N symmetric methyltransferase activity"/>
    <property type="evidence" value="ECO:0007669"/>
    <property type="project" value="UniProtKB-EC"/>
</dbReference>
<evidence type="ECO:0000313" key="12">
    <source>
        <dbReference type="Proteomes" id="UP000578766"/>
    </source>
</evidence>
<dbReference type="AlphaFoldDB" id="A0A7L3S837"/>
<comment type="catalytic activity">
    <reaction evidence="7 9">
        <text>L-arginyl-[protein] + 2 S-adenosyl-L-methionine = N(omega),N(omega)'-dimethyl-L-arginyl-[protein] + 2 S-adenosyl-L-homocysteine + 2 H(+)</text>
        <dbReference type="Rhea" id="RHEA:48108"/>
        <dbReference type="Rhea" id="RHEA-COMP:10532"/>
        <dbReference type="Rhea" id="RHEA-COMP:11992"/>
        <dbReference type="ChEBI" id="CHEBI:15378"/>
        <dbReference type="ChEBI" id="CHEBI:29965"/>
        <dbReference type="ChEBI" id="CHEBI:57856"/>
        <dbReference type="ChEBI" id="CHEBI:59789"/>
        <dbReference type="ChEBI" id="CHEBI:88221"/>
        <dbReference type="EC" id="2.1.1.320"/>
    </reaction>
</comment>
<protein>
    <recommendedName>
        <fullName evidence="9">Protein arginine methyltransferase NDUFAF7</fullName>
        <ecNumber evidence="9">2.1.1.320</ecNumber>
    </recommendedName>
</protein>
<dbReference type="InterPro" id="IPR003788">
    <property type="entry name" value="NDUFAF7"/>
</dbReference>
<dbReference type="Pfam" id="PF02636">
    <property type="entry name" value="Methyltransf_28"/>
    <property type="match status" value="1"/>
</dbReference>
<feature type="compositionally biased region" description="Pro residues" evidence="10">
    <location>
        <begin position="34"/>
        <end position="52"/>
    </location>
</feature>
<proteinExistence type="inferred from homology"/>
<evidence type="ECO:0000256" key="4">
    <source>
        <dbReference type="ARBA" id="ARBA00022679"/>
    </source>
</evidence>
<sequence length="477" mass="52774">MVPLPARRALLAAALGPAGRRRLPRHHGNRRLHPLPPRAVPLSPGPMSPLPTAPAATAARPFSGAGDQEEAEGASRATAMLRHLLLKLRATGPVTVAEYMREALTNPGQGYYTRRGGIGESGDFVTSPEISQVFGELIGIWYVSEWIATGKPKAFQLVELGPGRGTLTDDILRVFNQLASLLSKCDVSVHLVEVSPKLSEIQALMLTEGKVQSIPEDKSAYMKGVSKTGIPISWYRDIQDVPPGYSFYLAHEFFDALPIHKFQKTEKGWREVLVDIDPDVPDQLRFVLSPSSTPATENFIEPEERRDHVEVCPEAGVIIQRLACRIEKDGGAALVADYGHDGTKTDTFRGFRNHKLHDVLKAPGTADLTADVDFSYLRKMTQGRTATLGPIKQREFLKNMGIDLRLQVLLQNSRDTATREQLLHSYDMLMNPKKMGDRFNFFALLPHHRLADPDKKHKPESKSPLPPVAGFGELLLK</sequence>
<evidence type="ECO:0000256" key="8">
    <source>
        <dbReference type="ARBA" id="ARBA00054758"/>
    </source>
</evidence>
<reference evidence="11 12" key="1">
    <citation type="submission" date="2019-09" db="EMBL/GenBank/DDBJ databases">
        <title>Bird 10,000 Genomes (B10K) Project - Family phase.</title>
        <authorList>
            <person name="Zhang G."/>
        </authorList>
    </citation>
    <scope>NUCLEOTIDE SEQUENCE [LARGE SCALE GENOMIC DNA]</scope>
    <source>
        <strain evidence="11">OUT-0020</strain>
        <tissue evidence="11">Liver</tissue>
    </source>
</reference>
<dbReference type="GO" id="GO:0032259">
    <property type="term" value="P:methylation"/>
    <property type="evidence" value="ECO:0007669"/>
    <property type="project" value="UniProtKB-KW"/>
</dbReference>
<accession>A0A7L3S837</accession>
<feature type="non-terminal residue" evidence="11">
    <location>
        <position position="1"/>
    </location>
</feature>
<evidence type="ECO:0000256" key="6">
    <source>
        <dbReference type="ARBA" id="ARBA00023128"/>
    </source>
</evidence>
<keyword evidence="6 9" id="KW-0496">Mitochondrion</keyword>
<dbReference type="Proteomes" id="UP000578766">
    <property type="component" value="Unassembled WGS sequence"/>
</dbReference>
<feature type="compositionally biased region" description="Basic and acidic residues" evidence="10">
    <location>
        <begin position="452"/>
        <end position="461"/>
    </location>
</feature>
<dbReference type="Gene3D" id="3.40.50.12710">
    <property type="match status" value="1"/>
</dbReference>
<feature type="non-terminal residue" evidence="11">
    <location>
        <position position="477"/>
    </location>
</feature>
<feature type="region of interest" description="Disordered" evidence="10">
    <location>
        <begin position="452"/>
        <end position="471"/>
    </location>
</feature>
<keyword evidence="3 9" id="KW-0489">Methyltransferase</keyword>
<dbReference type="GO" id="GO:0005739">
    <property type="term" value="C:mitochondrion"/>
    <property type="evidence" value="ECO:0007669"/>
    <property type="project" value="UniProtKB-SubCell"/>
</dbReference>
<name>A0A7L3S837_CEPGR</name>
<evidence type="ECO:0000313" key="11">
    <source>
        <dbReference type="EMBL" id="NXV22681.1"/>
    </source>
</evidence>
<organism evidence="11 12">
    <name type="scientific">Cepphus grylle</name>
    <name type="common">Black guillemot</name>
    <name type="synonym">Alca grylle</name>
    <dbReference type="NCBI Taxonomy" id="28697"/>
    <lineage>
        <taxon>Eukaryota</taxon>
        <taxon>Metazoa</taxon>
        <taxon>Chordata</taxon>
        <taxon>Craniata</taxon>
        <taxon>Vertebrata</taxon>
        <taxon>Euteleostomi</taxon>
        <taxon>Archelosauria</taxon>
        <taxon>Archosauria</taxon>
        <taxon>Dinosauria</taxon>
        <taxon>Saurischia</taxon>
        <taxon>Theropoda</taxon>
        <taxon>Coelurosauria</taxon>
        <taxon>Aves</taxon>
        <taxon>Neognathae</taxon>
        <taxon>Neoaves</taxon>
        <taxon>Charadriiformes</taxon>
        <taxon>Alcidae</taxon>
        <taxon>Cepphus</taxon>
    </lineage>
</organism>
<evidence type="ECO:0000256" key="3">
    <source>
        <dbReference type="ARBA" id="ARBA00022603"/>
    </source>
</evidence>
<dbReference type="EMBL" id="VZUD01000292">
    <property type="protein sequence ID" value="NXV22681.1"/>
    <property type="molecule type" value="Genomic_DNA"/>
</dbReference>
<dbReference type="InterPro" id="IPR038375">
    <property type="entry name" value="NDUFAF7_sf"/>
</dbReference>
<dbReference type="EC" id="2.1.1.320" evidence="9"/>
<dbReference type="InterPro" id="IPR029063">
    <property type="entry name" value="SAM-dependent_MTases_sf"/>
</dbReference>
<dbReference type="FunFam" id="3.40.50.12710:FF:000001">
    <property type="entry name" value="Protein arginine methyltransferase NDUFAF7"/>
    <property type="match status" value="1"/>
</dbReference>
<comment type="function">
    <text evidence="8">Arginine methyltransferase involved in the assembly or stability of mitochondrial NADH:ubiquinone oxidoreductase complex (complex I). Acts by mediating symmetric dimethylation of 'Arg-118' of NDUFS2 after it assembles into the complex I, stabilizing the early intermediate complex.</text>
</comment>
<keyword evidence="4 9" id="KW-0808">Transferase</keyword>
<feature type="compositionally biased region" description="Basic residues" evidence="10">
    <location>
        <begin position="19"/>
        <end position="33"/>
    </location>
</feature>
<gene>
    <name evidence="11" type="primary">Ndufaf7</name>
    <name evidence="11" type="ORF">CEPGRY_R11697</name>
</gene>
<keyword evidence="12" id="KW-1185">Reference proteome</keyword>
<evidence type="ECO:0000256" key="1">
    <source>
        <dbReference type="ARBA" id="ARBA00004173"/>
    </source>
</evidence>
<comment type="similarity">
    <text evidence="2 9">Belongs to the NDUFAF7 family.</text>
</comment>
<evidence type="ECO:0000256" key="9">
    <source>
        <dbReference type="RuleBase" id="RU364114"/>
    </source>
</evidence>
<keyword evidence="5" id="KW-0809">Transit peptide</keyword>